<reference evidence="3 4" key="1">
    <citation type="journal article" date="2019" name="Environ. Microbiol.">
        <title>At the nexus of three kingdoms: the genome of the mycorrhizal fungus Gigaspora margarita provides insights into plant, endobacterial and fungal interactions.</title>
        <authorList>
            <person name="Venice F."/>
            <person name="Ghignone S."/>
            <person name="Salvioli di Fossalunga A."/>
            <person name="Amselem J."/>
            <person name="Novero M."/>
            <person name="Xianan X."/>
            <person name="Sedzielewska Toro K."/>
            <person name="Morin E."/>
            <person name="Lipzen A."/>
            <person name="Grigoriev I.V."/>
            <person name="Henrissat B."/>
            <person name="Martin F.M."/>
            <person name="Bonfante P."/>
        </authorList>
    </citation>
    <scope>NUCLEOTIDE SEQUENCE [LARGE SCALE GENOMIC DNA]</scope>
    <source>
        <strain evidence="3 4">BEG34</strain>
    </source>
</reference>
<feature type="domain" description="Phosphatidate phosphatase APP1 catalytic" evidence="2">
    <location>
        <begin position="229"/>
        <end position="375"/>
    </location>
</feature>
<accession>A0A8H4A751</accession>
<dbReference type="EMBL" id="WTPW01001231">
    <property type="protein sequence ID" value="KAF0448080.1"/>
    <property type="molecule type" value="Genomic_DNA"/>
</dbReference>
<proteinExistence type="predicted"/>
<dbReference type="Pfam" id="PF09949">
    <property type="entry name" value="APP1_cat"/>
    <property type="match status" value="1"/>
</dbReference>
<dbReference type="Proteomes" id="UP000439903">
    <property type="component" value="Unassembled WGS sequence"/>
</dbReference>
<feature type="compositionally biased region" description="Pro residues" evidence="1">
    <location>
        <begin position="461"/>
        <end position="470"/>
    </location>
</feature>
<dbReference type="AlphaFoldDB" id="A0A8H4A751"/>
<evidence type="ECO:0000313" key="4">
    <source>
        <dbReference type="Proteomes" id="UP000439903"/>
    </source>
</evidence>
<sequence>MAKFFKEKLQQNIYIPINNHLRADVRSTEEVVEVVQSTEEGQISKTKVEVSAISEQTCILIPSYAYRIKNEKGEEEWKVYVRGWAYNSNSQSRKQKLLIGVARRVAGVNNDETKSKILEDRFGMFLAKNLRNQQYDVHIEGLDLGDNGFSQNYPQHHNSHTPSTHITSDTGHFSGTIRIPAKTIDQWIANANENNNKPVRWLKLSAVPEGGTDADRSYGFANLIDTYGISIISDIDDTIKHTGVNSGPRVALSSTFLYDQKEVSGMAEVYKEWYDQGASIHYVSNSPWQLFPMLEQFFNTKEFPRGSAHLKLYNDLKSIMEEPGYTKRQYIKQIFMDFPHRKFILIGDSGEIDMEIYSDIATEFPDQILYIFIRDVSTERLKARPPPPKRTRSFPLFTSPRPTLLQLPSKIPKSMPTVIDTNSVEDNSVVNNSFVDHSGNGMLSPLEYDDSTLTPTTPTTPQSPPTPLTPTTPGIDPLQEFQERVNKCRQKVLGGTFELFTDSQVLKVLKENDVIKEEFLKLKKRLKSQK</sequence>
<dbReference type="PANTHER" id="PTHR28208">
    <property type="entry name" value="PHOSPHATIDATE PHOSPHATASE APP1"/>
    <property type="match status" value="1"/>
</dbReference>
<comment type="caution">
    <text evidence="3">The sequence shown here is derived from an EMBL/GenBank/DDBJ whole genome shotgun (WGS) entry which is preliminary data.</text>
</comment>
<gene>
    <name evidence="3" type="ORF">F8M41_002719</name>
</gene>
<organism evidence="3 4">
    <name type="scientific">Gigaspora margarita</name>
    <dbReference type="NCBI Taxonomy" id="4874"/>
    <lineage>
        <taxon>Eukaryota</taxon>
        <taxon>Fungi</taxon>
        <taxon>Fungi incertae sedis</taxon>
        <taxon>Mucoromycota</taxon>
        <taxon>Glomeromycotina</taxon>
        <taxon>Glomeromycetes</taxon>
        <taxon>Diversisporales</taxon>
        <taxon>Gigasporaceae</taxon>
        <taxon>Gigaspora</taxon>
    </lineage>
</organism>
<dbReference type="GO" id="GO:0008195">
    <property type="term" value="F:phosphatidate phosphatase activity"/>
    <property type="evidence" value="ECO:0007669"/>
    <property type="project" value="InterPro"/>
</dbReference>
<feature type="region of interest" description="Disordered" evidence="1">
    <location>
        <begin position="444"/>
        <end position="475"/>
    </location>
</feature>
<dbReference type="InterPro" id="IPR052935">
    <property type="entry name" value="Mg2+_PAP"/>
</dbReference>
<dbReference type="InterPro" id="IPR019236">
    <property type="entry name" value="APP1_cat"/>
</dbReference>
<feature type="compositionally biased region" description="Low complexity" evidence="1">
    <location>
        <begin position="451"/>
        <end position="460"/>
    </location>
</feature>
<evidence type="ECO:0000256" key="1">
    <source>
        <dbReference type="SAM" id="MobiDB-lite"/>
    </source>
</evidence>
<evidence type="ECO:0000313" key="3">
    <source>
        <dbReference type="EMBL" id="KAF0448080.1"/>
    </source>
</evidence>
<name>A0A8H4A751_GIGMA</name>
<dbReference type="OrthoDB" id="2117591at2759"/>
<dbReference type="PANTHER" id="PTHR28208:SF3">
    <property type="entry name" value="PHOSPHATIDATE PHOSPHATASE APP1"/>
    <property type="match status" value="1"/>
</dbReference>
<dbReference type="GO" id="GO:0030479">
    <property type="term" value="C:actin cortical patch"/>
    <property type="evidence" value="ECO:0007669"/>
    <property type="project" value="TreeGrafter"/>
</dbReference>
<keyword evidence="4" id="KW-1185">Reference proteome</keyword>
<evidence type="ECO:0000259" key="2">
    <source>
        <dbReference type="Pfam" id="PF09949"/>
    </source>
</evidence>
<protein>
    <submittedName>
        <fullName evidence="3">Phosphatidate phosphatase APP1</fullName>
    </submittedName>
</protein>